<evidence type="ECO:0000313" key="4">
    <source>
        <dbReference type="Proteomes" id="UP000094527"/>
    </source>
</evidence>
<dbReference type="Proteomes" id="UP000094527">
    <property type="component" value="Unassembled WGS sequence"/>
</dbReference>
<sequence length="160" mass="18134">MENGCLVCTCPVCNTHFRLHDGIQLFLSTRRVQRVAPHWREAGRTLRSEVASLSTKTQSLMAKNKSLKAITRLQNGAINDLKTMTHSQREEINSLQRENRYLKLRRQSLQKAVADAQTTLQSTNEPEIDGNDFRTKIKKKNNSSLPKKTGGAGPHRILVR</sequence>
<feature type="coiled-coil region" evidence="1">
    <location>
        <begin position="78"/>
        <end position="112"/>
    </location>
</feature>
<dbReference type="EMBL" id="LJIJ01001088">
    <property type="protein sequence ID" value="ODM93058.1"/>
    <property type="molecule type" value="Genomic_DNA"/>
</dbReference>
<dbReference type="AlphaFoldDB" id="A0A1D2MJ51"/>
<gene>
    <name evidence="3" type="ORF">Ocin01_13626</name>
</gene>
<evidence type="ECO:0000313" key="3">
    <source>
        <dbReference type="EMBL" id="ODM93058.1"/>
    </source>
</evidence>
<evidence type="ECO:0000256" key="2">
    <source>
        <dbReference type="SAM" id="MobiDB-lite"/>
    </source>
</evidence>
<protein>
    <submittedName>
        <fullName evidence="3">Uncharacterized protein</fullName>
    </submittedName>
</protein>
<keyword evidence="1" id="KW-0175">Coiled coil</keyword>
<comment type="caution">
    <text evidence="3">The sequence shown here is derived from an EMBL/GenBank/DDBJ whole genome shotgun (WGS) entry which is preliminary data.</text>
</comment>
<keyword evidence="4" id="KW-1185">Reference proteome</keyword>
<feature type="region of interest" description="Disordered" evidence="2">
    <location>
        <begin position="123"/>
        <end position="160"/>
    </location>
</feature>
<evidence type="ECO:0000256" key="1">
    <source>
        <dbReference type="SAM" id="Coils"/>
    </source>
</evidence>
<name>A0A1D2MJ51_ORCCI</name>
<reference evidence="3 4" key="1">
    <citation type="journal article" date="2016" name="Genome Biol. Evol.">
        <title>Gene Family Evolution Reflects Adaptation to Soil Environmental Stressors in the Genome of the Collembolan Orchesella cincta.</title>
        <authorList>
            <person name="Faddeeva-Vakhrusheva A."/>
            <person name="Derks M.F."/>
            <person name="Anvar S.Y."/>
            <person name="Agamennone V."/>
            <person name="Suring W."/>
            <person name="Smit S."/>
            <person name="van Straalen N.M."/>
            <person name="Roelofs D."/>
        </authorList>
    </citation>
    <scope>NUCLEOTIDE SEQUENCE [LARGE SCALE GENOMIC DNA]</scope>
    <source>
        <tissue evidence="3">Mixed pool</tissue>
    </source>
</reference>
<accession>A0A1D2MJ51</accession>
<organism evidence="3 4">
    <name type="scientific">Orchesella cincta</name>
    <name type="common">Springtail</name>
    <name type="synonym">Podura cincta</name>
    <dbReference type="NCBI Taxonomy" id="48709"/>
    <lineage>
        <taxon>Eukaryota</taxon>
        <taxon>Metazoa</taxon>
        <taxon>Ecdysozoa</taxon>
        <taxon>Arthropoda</taxon>
        <taxon>Hexapoda</taxon>
        <taxon>Collembola</taxon>
        <taxon>Entomobryomorpha</taxon>
        <taxon>Entomobryoidea</taxon>
        <taxon>Orchesellidae</taxon>
        <taxon>Orchesellinae</taxon>
        <taxon>Orchesella</taxon>
    </lineage>
</organism>
<proteinExistence type="predicted"/>